<dbReference type="Proteomes" id="UP000320582">
    <property type="component" value="Unassembled WGS sequence"/>
</dbReference>
<sequence length="71" mass="7841">MNKKQTAKLTHDIYELKEGLINRQIGILYQWNTGETEMRWLIPPTSFEGGHIMKVPIVACGAKATQAAGAA</sequence>
<dbReference type="AlphaFoldDB" id="A0A543K3I2"/>
<protein>
    <submittedName>
        <fullName evidence="1">Uncharacterized protein</fullName>
    </submittedName>
</protein>
<dbReference type="OrthoDB" id="7866222at2"/>
<name>A0A543K3I2_9RHOB</name>
<dbReference type="EMBL" id="VFPT01000006">
    <property type="protein sequence ID" value="TQM89594.1"/>
    <property type="molecule type" value="Genomic_DNA"/>
</dbReference>
<evidence type="ECO:0000313" key="2">
    <source>
        <dbReference type="Proteomes" id="UP000320582"/>
    </source>
</evidence>
<proteinExistence type="predicted"/>
<gene>
    <name evidence="1" type="ORF">BD293_4618</name>
</gene>
<evidence type="ECO:0000313" key="1">
    <source>
        <dbReference type="EMBL" id="TQM89594.1"/>
    </source>
</evidence>
<comment type="caution">
    <text evidence="1">The sequence shown here is derived from an EMBL/GenBank/DDBJ whole genome shotgun (WGS) entry which is preliminary data.</text>
</comment>
<accession>A0A543K3I2</accession>
<reference evidence="1 2" key="1">
    <citation type="submission" date="2019-06" db="EMBL/GenBank/DDBJ databases">
        <title>Genomic Encyclopedia of Archaeal and Bacterial Type Strains, Phase II (KMG-II): from individual species to whole genera.</title>
        <authorList>
            <person name="Goeker M."/>
        </authorList>
    </citation>
    <scope>NUCLEOTIDE SEQUENCE [LARGE SCALE GENOMIC DNA]</scope>
    <source>
        <strain evidence="1 2">DSM 18423</strain>
    </source>
</reference>
<organism evidence="1 2">
    <name type="scientific">Roseinatronobacter monicus</name>
    <dbReference type="NCBI Taxonomy" id="393481"/>
    <lineage>
        <taxon>Bacteria</taxon>
        <taxon>Pseudomonadati</taxon>
        <taxon>Pseudomonadota</taxon>
        <taxon>Alphaproteobacteria</taxon>
        <taxon>Rhodobacterales</taxon>
        <taxon>Paracoccaceae</taxon>
        <taxon>Roseinatronobacter</taxon>
    </lineage>
</organism>
<keyword evidence="2" id="KW-1185">Reference proteome</keyword>
<dbReference type="RefSeq" id="WP_142085971.1">
    <property type="nucleotide sequence ID" value="NZ_VFPT01000006.1"/>
</dbReference>